<dbReference type="Proteomes" id="UP000578569">
    <property type="component" value="Unassembled WGS sequence"/>
</dbReference>
<organism evidence="3 4">
    <name type="scientific">Sphingomicrobium lutaoense</name>
    <dbReference type="NCBI Taxonomy" id="515949"/>
    <lineage>
        <taxon>Bacteria</taxon>
        <taxon>Pseudomonadati</taxon>
        <taxon>Pseudomonadota</taxon>
        <taxon>Alphaproteobacteria</taxon>
        <taxon>Sphingomonadales</taxon>
        <taxon>Sphingomonadaceae</taxon>
        <taxon>Sphingomicrobium</taxon>
    </lineage>
</organism>
<gene>
    <name evidence="3" type="ORF">FHS50_000174</name>
</gene>
<dbReference type="GO" id="GO:0000166">
    <property type="term" value="F:nucleotide binding"/>
    <property type="evidence" value="ECO:0007669"/>
    <property type="project" value="UniProtKB-KW"/>
</dbReference>
<dbReference type="PANTHER" id="PTHR43747">
    <property type="entry name" value="FAD-BINDING PROTEIN"/>
    <property type="match status" value="1"/>
</dbReference>
<dbReference type="EMBL" id="JACICF010000001">
    <property type="protein sequence ID" value="MBB3763151.1"/>
    <property type="molecule type" value="Genomic_DNA"/>
</dbReference>
<feature type="binding site" evidence="2">
    <location>
        <position position="334"/>
    </location>
    <ligand>
        <name>FAD</name>
        <dbReference type="ChEBI" id="CHEBI:57692"/>
    </ligand>
</feature>
<dbReference type="GO" id="GO:0004497">
    <property type="term" value="F:monooxygenase activity"/>
    <property type="evidence" value="ECO:0007669"/>
    <property type="project" value="InterPro"/>
</dbReference>
<keyword evidence="2" id="KW-0274">FAD</keyword>
<dbReference type="RefSeq" id="WP_183932470.1">
    <property type="nucleotide sequence ID" value="NZ_JACICF010000001.1"/>
</dbReference>
<dbReference type="Gene3D" id="3.50.50.60">
    <property type="entry name" value="FAD/NAD(P)-binding domain"/>
    <property type="match status" value="1"/>
</dbReference>
<dbReference type="AlphaFoldDB" id="A0A839YS84"/>
<proteinExistence type="predicted"/>
<feature type="binding site" evidence="2">
    <location>
        <position position="79"/>
    </location>
    <ligand>
        <name>7-chloro-L-tryptophan</name>
        <dbReference type="ChEBI" id="CHEBI:58713"/>
    </ligand>
</feature>
<feature type="binding site" evidence="2">
    <location>
        <position position="343"/>
    </location>
    <ligand>
        <name>L-tryptophan</name>
        <dbReference type="ChEBI" id="CHEBI:57912"/>
    </ligand>
</feature>
<dbReference type="InterPro" id="IPR036188">
    <property type="entry name" value="FAD/NAD-bd_sf"/>
</dbReference>
<evidence type="ECO:0000313" key="4">
    <source>
        <dbReference type="Proteomes" id="UP000578569"/>
    </source>
</evidence>
<dbReference type="SUPFAM" id="SSF51905">
    <property type="entry name" value="FAD/NAD(P)-binding domain"/>
    <property type="match status" value="1"/>
</dbReference>
<evidence type="ECO:0000313" key="3">
    <source>
        <dbReference type="EMBL" id="MBB3763151.1"/>
    </source>
</evidence>
<feature type="binding site" evidence="2">
    <location>
        <begin position="13"/>
        <end position="16"/>
    </location>
    <ligand>
        <name>FAD</name>
        <dbReference type="ChEBI" id="CHEBI:57692"/>
    </ligand>
</feature>
<keyword evidence="4" id="KW-1185">Reference proteome</keyword>
<reference evidence="3 4" key="1">
    <citation type="submission" date="2020-08" db="EMBL/GenBank/DDBJ databases">
        <title>Genomic Encyclopedia of Type Strains, Phase IV (KMG-IV): sequencing the most valuable type-strain genomes for metagenomic binning, comparative biology and taxonomic classification.</title>
        <authorList>
            <person name="Goeker M."/>
        </authorList>
    </citation>
    <scope>NUCLEOTIDE SEQUENCE [LARGE SCALE GENOMIC DNA]</scope>
    <source>
        <strain evidence="3 4">DSM 24194</strain>
    </source>
</reference>
<evidence type="ECO:0008006" key="5">
    <source>
        <dbReference type="Google" id="ProtNLM"/>
    </source>
</evidence>
<dbReference type="InterPro" id="IPR033856">
    <property type="entry name" value="Trp_halogen"/>
</dbReference>
<sequence length="504" mass="55814">MTARPASITILGGGTAGWMAACLLHHAWGNQGTKIRLIESSQVGIIGVGEGSTPQLKAFFDRIGIDEAEWMPRCNATYKVGIGFEGWSERAGFERYFHPFPTALDGHSAPQFFRAARQRRHGFQVEAHPDAFLFPGLLAERRLAPLNPPNFPFEITYGYHFDAHLVGQFLKGVAVDRGVEWVDRLIQGVEVDAEGKVSALVGEDGERFESDFYIDASGFRAMIIEEALGGRYRSFGDNLFNDRAVVLPTPVADDGPECATRAIAMKSGWRWSIPLTHRTGNGYVYSSRYCDPDDAEKELRTALGVGDEVEARHLRMRCGRVEDSWQSNCLAIGLSQGFLEPLEATALHIVLATVEGFIASVDQGGLTNETRRSFNADIAARYEGIRDYIVAHYRTQLRRDTDYWRDNAAQENLSPSLKRIITCWFTRADLLREIEEQGIARYYNAVSWHCLLAGYGNFPPDGQLKPAGPEINVADMGRIAAFLDGCASNFPGHADALARLTEGA</sequence>
<dbReference type="PIRSF" id="PIRSF011396">
    <property type="entry name" value="Trp_halogenase"/>
    <property type="match status" value="1"/>
</dbReference>
<keyword evidence="2" id="KW-0285">Flavoprotein</keyword>
<dbReference type="PANTHER" id="PTHR43747:SF4">
    <property type="entry name" value="FLAVIN-DEPENDENT TRYPTOPHAN HALOGENASE"/>
    <property type="match status" value="1"/>
</dbReference>
<keyword evidence="2" id="KW-0547">Nucleotide-binding</keyword>
<accession>A0A839YS84</accession>
<name>A0A839YS84_9SPHN</name>
<dbReference type="InterPro" id="IPR006905">
    <property type="entry name" value="Flavin_halogenase"/>
</dbReference>
<feature type="active site" evidence="1">
    <location>
        <position position="79"/>
    </location>
</feature>
<evidence type="ECO:0000256" key="2">
    <source>
        <dbReference type="PIRSR" id="PIRSR011396-2"/>
    </source>
</evidence>
<evidence type="ECO:0000256" key="1">
    <source>
        <dbReference type="PIRSR" id="PIRSR011396-1"/>
    </source>
</evidence>
<dbReference type="Pfam" id="PF04820">
    <property type="entry name" value="Trp_halogenase"/>
    <property type="match status" value="1"/>
</dbReference>
<dbReference type="InterPro" id="IPR050816">
    <property type="entry name" value="Flavin-dep_Halogenase_NPB"/>
</dbReference>
<dbReference type="PROSITE" id="PS51257">
    <property type="entry name" value="PROKAR_LIPOPROTEIN"/>
    <property type="match status" value="1"/>
</dbReference>
<protein>
    <recommendedName>
        <fullName evidence="5">Tryptophan halogenase</fullName>
    </recommendedName>
</protein>
<comment type="caution">
    <text evidence="3">The sequence shown here is derived from an EMBL/GenBank/DDBJ whole genome shotgun (WGS) entry which is preliminary data.</text>
</comment>